<evidence type="ECO:0000313" key="3">
    <source>
        <dbReference type="Proteomes" id="UP000054466"/>
    </source>
</evidence>
<feature type="compositionally biased region" description="Polar residues" evidence="1">
    <location>
        <begin position="179"/>
        <end position="195"/>
    </location>
</feature>
<evidence type="ECO:0000313" key="2">
    <source>
        <dbReference type="EMBL" id="KIW28237.1"/>
    </source>
</evidence>
<feature type="region of interest" description="Disordered" evidence="1">
    <location>
        <begin position="1"/>
        <end position="37"/>
    </location>
</feature>
<name>A0A0D2ASU3_9EURO</name>
<dbReference type="Proteomes" id="UP000054466">
    <property type="component" value="Unassembled WGS sequence"/>
</dbReference>
<protein>
    <submittedName>
        <fullName evidence="2">Uncharacterized protein</fullName>
    </submittedName>
</protein>
<gene>
    <name evidence="2" type="ORF">PV07_07916</name>
</gene>
<organism evidence="2 3">
    <name type="scientific">Cladophialophora immunda</name>
    <dbReference type="NCBI Taxonomy" id="569365"/>
    <lineage>
        <taxon>Eukaryota</taxon>
        <taxon>Fungi</taxon>
        <taxon>Dikarya</taxon>
        <taxon>Ascomycota</taxon>
        <taxon>Pezizomycotina</taxon>
        <taxon>Eurotiomycetes</taxon>
        <taxon>Chaetothyriomycetidae</taxon>
        <taxon>Chaetothyriales</taxon>
        <taxon>Herpotrichiellaceae</taxon>
        <taxon>Cladophialophora</taxon>
    </lineage>
</organism>
<proteinExistence type="predicted"/>
<dbReference type="EMBL" id="KN847043">
    <property type="protein sequence ID" value="KIW28237.1"/>
    <property type="molecule type" value="Genomic_DNA"/>
</dbReference>
<feature type="compositionally biased region" description="Basic and acidic residues" evidence="1">
    <location>
        <begin position="84"/>
        <end position="101"/>
    </location>
</feature>
<dbReference type="VEuPathDB" id="FungiDB:PV07_07916"/>
<dbReference type="AlphaFoldDB" id="A0A0D2ASU3"/>
<dbReference type="HOGENOM" id="CLU_1390921_0_0_1"/>
<evidence type="ECO:0000256" key="1">
    <source>
        <dbReference type="SAM" id="MobiDB-lite"/>
    </source>
</evidence>
<reference evidence="2 3" key="1">
    <citation type="submission" date="2015-01" db="EMBL/GenBank/DDBJ databases">
        <title>The Genome Sequence of Cladophialophora immunda CBS83496.</title>
        <authorList>
            <consortium name="The Broad Institute Genomics Platform"/>
            <person name="Cuomo C."/>
            <person name="de Hoog S."/>
            <person name="Gorbushina A."/>
            <person name="Stielow B."/>
            <person name="Teixiera M."/>
            <person name="Abouelleil A."/>
            <person name="Chapman S.B."/>
            <person name="Priest M."/>
            <person name="Young S.K."/>
            <person name="Wortman J."/>
            <person name="Nusbaum C."/>
            <person name="Birren B."/>
        </authorList>
    </citation>
    <scope>NUCLEOTIDE SEQUENCE [LARGE SCALE GENOMIC DNA]</scope>
    <source>
        <strain evidence="2 3">CBS 83496</strain>
    </source>
</reference>
<feature type="compositionally biased region" description="Acidic residues" evidence="1">
    <location>
        <begin position="201"/>
        <end position="211"/>
    </location>
</feature>
<sequence>MVDNLSSGPSMALQMYRRKRPRRESSDGYSVEEISADDIGYDGDIEVLLPDQYEEPDSDFEDPKALRRLWPDTDDELATKLRRLSCDPHPLRHARRDDGERGRKRMSREMDDEEGEVPLKHTEIEVSELVDGHAEQPPPKRRKNKNSKPPLGQRAAKKHAAAVEAWSDSSDRSEEAMVESSTGTPDGTNTPSTPMRNGRAEEEDLDAMDLG</sequence>
<keyword evidence="3" id="KW-1185">Reference proteome</keyword>
<dbReference type="GeneID" id="27347110"/>
<feature type="compositionally biased region" description="Basic and acidic residues" evidence="1">
    <location>
        <begin position="117"/>
        <end position="134"/>
    </location>
</feature>
<feature type="region of interest" description="Disordered" evidence="1">
    <location>
        <begin position="83"/>
        <end position="211"/>
    </location>
</feature>
<dbReference type="OrthoDB" id="4186058at2759"/>
<accession>A0A0D2ASU3</accession>
<dbReference type="RefSeq" id="XP_016248453.1">
    <property type="nucleotide sequence ID" value="XM_016395034.1"/>
</dbReference>